<dbReference type="InterPro" id="IPR004033">
    <property type="entry name" value="UbiE/COQ5_MeTrFase"/>
</dbReference>
<evidence type="ECO:0000256" key="5">
    <source>
        <dbReference type="HAMAP-Rule" id="MF_01813"/>
    </source>
</evidence>
<dbReference type="EC" id="2.1.1.163" evidence="5"/>
<keyword evidence="4 5" id="KW-0949">S-adenosyl-L-methionine</keyword>
<evidence type="ECO:0000256" key="2">
    <source>
        <dbReference type="ARBA" id="ARBA00022603"/>
    </source>
</evidence>
<feature type="binding site" evidence="5">
    <location>
        <position position="93"/>
    </location>
    <ligand>
        <name>S-adenosyl-L-methionine</name>
        <dbReference type="ChEBI" id="CHEBI:59789"/>
    </ligand>
</feature>
<sequence>MSLNLPTWSEEKKRKEQLDDVVFLKRQARFGSEELSEQEKADRVRRHFDSVAHKYDMMNTVLSLGIHYLWKKAAITRLGLKSGERVLDVCGGTGDLSVMAGKAMGRSGNIVLYDINRDMINAGRMKRTNADIRRDIHYVQGDAERISFPDDTFDVVMIGFAVRNITHMKQAFSEMCRVLKPGGRFLCLEFSKPVWPWFRCLYDVYSFHIMPLLGDLMMGERKAYTCLPETIRLFLMPDELRDVLTSVGFSEVIYERMTNGIAVAHTGTKRP</sequence>
<dbReference type="UniPathway" id="UPA00232"/>
<keyword evidence="2 5" id="KW-0489">Methyltransferase</keyword>
<dbReference type="PROSITE" id="PS01184">
    <property type="entry name" value="UBIE_2"/>
    <property type="match status" value="1"/>
</dbReference>
<feature type="binding site" evidence="5">
    <location>
        <position position="114"/>
    </location>
    <ligand>
        <name>S-adenosyl-L-methionine</name>
        <dbReference type="ChEBI" id="CHEBI:59789"/>
    </ligand>
</feature>
<dbReference type="SUPFAM" id="SSF53335">
    <property type="entry name" value="S-adenosyl-L-methionine-dependent methyltransferases"/>
    <property type="match status" value="1"/>
</dbReference>
<dbReference type="GO" id="GO:0032259">
    <property type="term" value="P:methylation"/>
    <property type="evidence" value="ECO:0007669"/>
    <property type="project" value="UniProtKB-KW"/>
</dbReference>
<dbReference type="GO" id="GO:0008425">
    <property type="term" value="F:2-methoxy-6-polyprenyl-1,4-benzoquinol methyltransferase activity"/>
    <property type="evidence" value="ECO:0007669"/>
    <property type="project" value="TreeGrafter"/>
</dbReference>
<keyword evidence="3 5" id="KW-0808">Transferase</keyword>
<gene>
    <name evidence="5" type="primary">menG</name>
    <name evidence="6" type="ORF">dsmv_1432</name>
</gene>
<evidence type="ECO:0000313" key="6">
    <source>
        <dbReference type="EMBL" id="EPR43002.1"/>
    </source>
</evidence>
<dbReference type="PATRIC" id="fig|1121405.3.peg.758"/>
<comment type="function">
    <text evidence="5">Methyltransferase required for the conversion of demethylmenaquinol (DMKH2) to menaquinol (MKH2).</text>
</comment>
<dbReference type="PANTHER" id="PTHR43591">
    <property type="entry name" value="METHYLTRANSFERASE"/>
    <property type="match status" value="1"/>
</dbReference>
<dbReference type="GO" id="GO:0009234">
    <property type="term" value="P:menaquinone biosynthetic process"/>
    <property type="evidence" value="ECO:0007669"/>
    <property type="project" value="UniProtKB-UniRule"/>
</dbReference>
<dbReference type="AlphaFoldDB" id="S7U0Y9"/>
<dbReference type="GO" id="GO:0043770">
    <property type="term" value="F:demethylmenaquinone methyltransferase activity"/>
    <property type="evidence" value="ECO:0007669"/>
    <property type="project" value="UniProtKB-UniRule"/>
</dbReference>
<evidence type="ECO:0000256" key="4">
    <source>
        <dbReference type="ARBA" id="ARBA00022691"/>
    </source>
</evidence>
<evidence type="ECO:0000313" key="7">
    <source>
        <dbReference type="Proteomes" id="UP000014977"/>
    </source>
</evidence>
<evidence type="ECO:0000256" key="1">
    <source>
        <dbReference type="ARBA" id="ARBA00022428"/>
    </source>
</evidence>
<dbReference type="InterPro" id="IPR029063">
    <property type="entry name" value="SAM-dependent_MTases_sf"/>
</dbReference>
<name>S7U0Y9_DESML</name>
<keyword evidence="7" id="KW-1185">Reference proteome</keyword>
<dbReference type="UniPathway" id="UPA00079">
    <property type="reaction ID" value="UER00169"/>
</dbReference>
<dbReference type="HAMAP" id="MF_01813">
    <property type="entry name" value="MenG_UbiE_methyltr"/>
    <property type="match status" value="1"/>
</dbReference>
<dbReference type="EMBL" id="ATHJ01000060">
    <property type="protein sequence ID" value="EPR43002.1"/>
    <property type="molecule type" value="Genomic_DNA"/>
</dbReference>
<comment type="catalytic activity">
    <reaction evidence="5">
        <text>a 2-demethylmenaquinol + S-adenosyl-L-methionine = a menaquinol + S-adenosyl-L-homocysteine + H(+)</text>
        <dbReference type="Rhea" id="RHEA:42640"/>
        <dbReference type="Rhea" id="RHEA-COMP:9539"/>
        <dbReference type="Rhea" id="RHEA-COMP:9563"/>
        <dbReference type="ChEBI" id="CHEBI:15378"/>
        <dbReference type="ChEBI" id="CHEBI:18151"/>
        <dbReference type="ChEBI" id="CHEBI:55437"/>
        <dbReference type="ChEBI" id="CHEBI:57856"/>
        <dbReference type="ChEBI" id="CHEBI:59789"/>
        <dbReference type="EC" id="2.1.1.163"/>
    </reaction>
</comment>
<dbReference type="RefSeq" id="WP_020875779.1">
    <property type="nucleotide sequence ID" value="NZ_ATHJ01000060.1"/>
</dbReference>
<organism evidence="6 7">
    <name type="scientific">Desulfococcus multivorans DSM 2059</name>
    <dbReference type="NCBI Taxonomy" id="1121405"/>
    <lineage>
        <taxon>Bacteria</taxon>
        <taxon>Pseudomonadati</taxon>
        <taxon>Thermodesulfobacteriota</taxon>
        <taxon>Desulfobacteria</taxon>
        <taxon>Desulfobacterales</taxon>
        <taxon>Desulfococcaceae</taxon>
        <taxon>Desulfococcus</taxon>
    </lineage>
</organism>
<dbReference type="NCBIfam" id="TIGR01934">
    <property type="entry name" value="MenG_MenH_UbiE"/>
    <property type="match status" value="1"/>
</dbReference>
<accession>S7U0Y9</accession>
<dbReference type="InterPro" id="IPR023576">
    <property type="entry name" value="UbiE/COQ5_MeTrFase_CS"/>
</dbReference>
<dbReference type="PROSITE" id="PS01183">
    <property type="entry name" value="UBIE_1"/>
    <property type="match status" value="1"/>
</dbReference>
<dbReference type="PROSITE" id="PS51608">
    <property type="entry name" value="SAM_MT_UBIE"/>
    <property type="match status" value="1"/>
</dbReference>
<dbReference type="CDD" id="cd02440">
    <property type="entry name" value="AdoMet_MTases"/>
    <property type="match status" value="1"/>
</dbReference>
<keyword evidence="1 5" id="KW-0474">Menaquinone biosynthesis</keyword>
<feature type="binding site" evidence="5">
    <location>
        <begin position="142"/>
        <end position="143"/>
    </location>
    <ligand>
        <name>S-adenosyl-L-methionine</name>
        <dbReference type="ChEBI" id="CHEBI:59789"/>
    </ligand>
</feature>
<dbReference type="PANTHER" id="PTHR43591:SF24">
    <property type="entry name" value="2-METHOXY-6-POLYPRENYL-1,4-BENZOQUINOL METHYLASE, MITOCHONDRIAL"/>
    <property type="match status" value="1"/>
</dbReference>
<evidence type="ECO:0000256" key="3">
    <source>
        <dbReference type="ARBA" id="ARBA00022679"/>
    </source>
</evidence>
<dbReference type="Gene3D" id="3.40.50.150">
    <property type="entry name" value="Vaccinia Virus protein VP39"/>
    <property type="match status" value="1"/>
</dbReference>
<dbReference type="Pfam" id="PF01209">
    <property type="entry name" value="Ubie_methyltran"/>
    <property type="match status" value="1"/>
</dbReference>
<comment type="caution">
    <text evidence="6">The sequence shown here is derived from an EMBL/GenBank/DDBJ whole genome shotgun (WGS) entry which is preliminary data.</text>
</comment>
<dbReference type="Proteomes" id="UP000014977">
    <property type="component" value="Unassembled WGS sequence"/>
</dbReference>
<proteinExistence type="inferred from homology"/>
<reference evidence="6 7" key="1">
    <citation type="journal article" date="2013" name="Genome Announc.">
        <title>Draft genome sequences for three mercury-methylating, sulfate-reducing bacteria.</title>
        <authorList>
            <person name="Brown S.D."/>
            <person name="Hurt R.A.Jr."/>
            <person name="Gilmour C.C."/>
            <person name="Elias D.A."/>
        </authorList>
    </citation>
    <scope>NUCLEOTIDE SEQUENCE [LARGE SCALE GENOMIC DNA]</scope>
    <source>
        <strain evidence="6 7">DSM 2059</strain>
    </source>
</reference>
<comment type="similarity">
    <text evidence="5">Belongs to the class I-like SAM-binding methyltransferase superfamily. MenG/UbiE family.</text>
</comment>
<comment type="caution">
    <text evidence="5">Lacks conserved residue(s) required for the propagation of feature annotation.</text>
</comment>
<protein>
    <recommendedName>
        <fullName evidence="5">Demethylmenaquinone methyltransferase</fullName>
        <ecNumber evidence="5">2.1.1.163</ecNumber>
    </recommendedName>
</protein>
<comment type="pathway">
    <text evidence="5">Quinol/quinone metabolism; menaquinone biosynthesis; menaquinol from 1,4-dihydroxy-2-naphthoate: step 2/2.</text>
</comment>
<dbReference type="STRING" id="897.B2D07_12670"/>
<keyword evidence="6" id="KW-0830">Ubiquinone</keyword>
<dbReference type="eggNOG" id="COG2226">
    <property type="taxonomic scope" value="Bacteria"/>
</dbReference>